<keyword evidence="2" id="KW-1185">Reference proteome</keyword>
<sequence length="96" mass="10228">MQRENQGVECVAKYLSDALAVQPVLKGPTHSATHASASLPDLAVATTDATDSDSQDEGFQTDKDLFESDSDDEDLDIDLYDSSSNDGKGDDDQDDG</sequence>
<proteinExistence type="predicted"/>
<dbReference type="EMBL" id="CM042050">
    <property type="protein sequence ID" value="KAI3735237.1"/>
    <property type="molecule type" value="Genomic_DNA"/>
</dbReference>
<name>A0ACB9CMB2_ARCLA</name>
<reference evidence="1 2" key="2">
    <citation type="journal article" date="2022" name="Mol. Ecol. Resour.">
        <title>The genomes of chicory, endive, great burdock and yacon provide insights into Asteraceae paleo-polyploidization history and plant inulin production.</title>
        <authorList>
            <person name="Fan W."/>
            <person name="Wang S."/>
            <person name="Wang H."/>
            <person name="Wang A."/>
            <person name="Jiang F."/>
            <person name="Liu H."/>
            <person name="Zhao H."/>
            <person name="Xu D."/>
            <person name="Zhang Y."/>
        </authorList>
    </citation>
    <scope>NUCLEOTIDE SEQUENCE [LARGE SCALE GENOMIC DNA]</scope>
    <source>
        <strain evidence="2">cv. Niubang</strain>
    </source>
</reference>
<gene>
    <name evidence="1" type="ORF">L6452_14729</name>
</gene>
<accession>A0ACB9CMB2</accession>
<evidence type="ECO:0000313" key="2">
    <source>
        <dbReference type="Proteomes" id="UP001055879"/>
    </source>
</evidence>
<comment type="caution">
    <text evidence="1">The sequence shown here is derived from an EMBL/GenBank/DDBJ whole genome shotgun (WGS) entry which is preliminary data.</text>
</comment>
<evidence type="ECO:0000313" key="1">
    <source>
        <dbReference type="EMBL" id="KAI3735237.1"/>
    </source>
</evidence>
<protein>
    <submittedName>
        <fullName evidence="1">Uncharacterized protein</fullName>
    </submittedName>
</protein>
<dbReference type="Proteomes" id="UP001055879">
    <property type="component" value="Linkage Group LG04"/>
</dbReference>
<reference evidence="2" key="1">
    <citation type="journal article" date="2022" name="Mol. Ecol. Resour.">
        <title>The genomes of chicory, endive, great burdock and yacon provide insights into Asteraceae palaeo-polyploidization history and plant inulin production.</title>
        <authorList>
            <person name="Fan W."/>
            <person name="Wang S."/>
            <person name="Wang H."/>
            <person name="Wang A."/>
            <person name="Jiang F."/>
            <person name="Liu H."/>
            <person name="Zhao H."/>
            <person name="Xu D."/>
            <person name="Zhang Y."/>
        </authorList>
    </citation>
    <scope>NUCLEOTIDE SEQUENCE [LARGE SCALE GENOMIC DNA]</scope>
    <source>
        <strain evidence="2">cv. Niubang</strain>
    </source>
</reference>
<organism evidence="1 2">
    <name type="scientific">Arctium lappa</name>
    <name type="common">Greater burdock</name>
    <name type="synonym">Lappa major</name>
    <dbReference type="NCBI Taxonomy" id="4217"/>
    <lineage>
        <taxon>Eukaryota</taxon>
        <taxon>Viridiplantae</taxon>
        <taxon>Streptophyta</taxon>
        <taxon>Embryophyta</taxon>
        <taxon>Tracheophyta</taxon>
        <taxon>Spermatophyta</taxon>
        <taxon>Magnoliopsida</taxon>
        <taxon>eudicotyledons</taxon>
        <taxon>Gunneridae</taxon>
        <taxon>Pentapetalae</taxon>
        <taxon>asterids</taxon>
        <taxon>campanulids</taxon>
        <taxon>Asterales</taxon>
        <taxon>Asteraceae</taxon>
        <taxon>Carduoideae</taxon>
        <taxon>Cardueae</taxon>
        <taxon>Arctiinae</taxon>
        <taxon>Arctium</taxon>
    </lineage>
</organism>